<feature type="transmembrane region" description="Helical" evidence="1">
    <location>
        <begin position="33"/>
        <end position="55"/>
    </location>
</feature>
<sequence>MNTKSFAKLVGMVAISVVVATLLLGGSKDANTFGFVGLLVAIFWGIPAIVVITLYRYVEKRGHDR</sequence>
<evidence type="ECO:0000313" key="3">
    <source>
        <dbReference type="Proteomes" id="UP000449969"/>
    </source>
</evidence>
<reference evidence="2 3" key="1">
    <citation type="submission" date="2019-12" db="EMBL/GenBank/DDBJ databases">
        <title>Draft genome sequences Bradyrhizobium cajani AMBPC1010, Bradyrhizobium pachyrhizi AMBPC1040 and Bradyrhizobium yuanmingense ALSPC3051, three plant growth promoting strains isolated from nodules of Cajanus cajan L. in Dominican Republic.</title>
        <authorList>
            <person name="Flores-Felix J.D."/>
            <person name="Araujo J."/>
            <person name="Diaz-Alcantara C."/>
            <person name="Gonzalez-Andres F."/>
            <person name="Velazquez E."/>
        </authorList>
    </citation>
    <scope>NUCLEOTIDE SEQUENCE [LARGE SCALE GENOMIC DNA]</scope>
    <source>
        <strain evidence="2 3">1010</strain>
    </source>
</reference>
<evidence type="ECO:0000313" key="2">
    <source>
        <dbReference type="EMBL" id="MVT74444.1"/>
    </source>
</evidence>
<comment type="caution">
    <text evidence="2">The sequence shown here is derived from an EMBL/GenBank/DDBJ whole genome shotgun (WGS) entry which is preliminary data.</text>
</comment>
<dbReference type="RefSeq" id="WP_157330347.1">
    <property type="nucleotide sequence ID" value="NZ_JANADL010000037.1"/>
</dbReference>
<keyword evidence="3" id="KW-1185">Reference proteome</keyword>
<dbReference type="Proteomes" id="UP000449969">
    <property type="component" value="Unassembled WGS sequence"/>
</dbReference>
<gene>
    <name evidence="2" type="ORF">GPL20_15595</name>
</gene>
<proteinExistence type="predicted"/>
<keyword evidence="1" id="KW-1133">Transmembrane helix</keyword>
<dbReference type="EMBL" id="WQNE01000011">
    <property type="protein sequence ID" value="MVT74444.1"/>
    <property type="molecule type" value="Genomic_DNA"/>
</dbReference>
<organism evidence="2 3">
    <name type="scientific">Bradyrhizobium cajani</name>
    <dbReference type="NCBI Taxonomy" id="1928661"/>
    <lineage>
        <taxon>Bacteria</taxon>
        <taxon>Pseudomonadati</taxon>
        <taxon>Pseudomonadota</taxon>
        <taxon>Alphaproteobacteria</taxon>
        <taxon>Hyphomicrobiales</taxon>
        <taxon>Nitrobacteraceae</taxon>
        <taxon>Bradyrhizobium</taxon>
    </lineage>
</organism>
<accession>A0A844TER0</accession>
<dbReference type="AlphaFoldDB" id="A0A844TER0"/>
<keyword evidence="1" id="KW-0472">Membrane</keyword>
<evidence type="ECO:0000256" key="1">
    <source>
        <dbReference type="SAM" id="Phobius"/>
    </source>
</evidence>
<protein>
    <submittedName>
        <fullName evidence="2">Uncharacterized protein</fullName>
    </submittedName>
</protein>
<keyword evidence="1" id="KW-0812">Transmembrane</keyword>
<name>A0A844TER0_9BRAD</name>
<feature type="transmembrane region" description="Helical" evidence="1">
    <location>
        <begin position="9"/>
        <end position="27"/>
    </location>
</feature>